<keyword evidence="1" id="KW-1185">Reference proteome</keyword>
<protein>
    <submittedName>
        <fullName evidence="2">Uncharacterized protein</fullName>
    </submittedName>
</protein>
<proteinExistence type="predicted"/>
<reference evidence="1" key="2">
    <citation type="submission" date="2014-05" db="EMBL/GenBank/DDBJ databases">
        <title>The genome and life-stage specific transcriptomes of Globodera pallida elucidate key aspects of plant parasitism by a cyst nematode.</title>
        <authorList>
            <person name="Cotton J.A."/>
            <person name="Lilley C.J."/>
            <person name="Jones L.M."/>
            <person name="Kikuchi T."/>
            <person name="Reid A.J."/>
            <person name="Thorpe P."/>
            <person name="Tsai I.J."/>
            <person name="Beasley H."/>
            <person name="Blok V."/>
            <person name="Cock P.J.A."/>
            <person name="Van den Akker S.E."/>
            <person name="Holroyd N."/>
            <person name="Hunt M."/>
            <person name="Mantelin S."/>
            <person name="Naghra H."/>
            <person name="Pain A."/>
            <person name="Palomares-Rius J.E."/>
            <person name="Zarowiecki M."/>
            <person name="Berriman M."/>
            <person name="Jones J.T."/>
            <person name="Urwin P.E."/>
        </authorList>
    </citation>
    <scope>NUCLEOTIDE SEQUENCE [LARGE SCALE GENOMIC DNA]</scope>
    <source>
        <strain evidence="1">Lindley</strain>
    </source>
</reference>
<organism evidence="1 2">
    <name type="scientific">Globodera pallida</name>
    <name type="common">Potato cyst nematode worm</name>
    <name type="synonym">Heterodera pallida</name>
    <dbReference type="NCBI Taxonomy" id="36090"/>
    <lineage>
        <taxon>Eukaryota</taxon>
        <taxon>Metazoa</taxon>
        <taxon>Ecdysozoa</taxon>
        <taxon>Nematoda</taxon>
        <taxon>Chromadorea</taxon>
        <taxon>Rhabditida</taxon>
        <taxon>Tylenchina</taxon>
        <taxon>Tylenchomorpha</taxon>
        <taxon>Tylenchoidea</taxon>
        <taxon>Heteroderidae</taxon>
        <taxon>Heteroderinae</taxon>
        <taxon>Globodera</taxon>
    </lineage>
</organism>
<dbReference type="Proteomes" id="UP000050741">
    <property type="component" value="Unassembled WGS sequence"/>
</dbReference>
<evidence type="ECO:0000313" key="2">
    <source>
        <dbReference type="WBParaSite" id="GPLIN_000533400"/>
    </source>
</evidence>
<reference evidence="2" key="3">
    <citation type="submission" date="2016-06" db="UniProtKB">
        <authorList>
            <consortium name="WormBaseParasite"/>
        </authorList>
    </citation>
    <scope>IDENTIFICATION</scope>
</reference>
<evidence type="ECO:0000313" key="1">
    <source>
        <dbReference type="Proteomes" id="UP000050741"/>
    </source>
</evidence>
<sequence>MKFSAMQIANLRRKGTENLICTRIICLRDHVRTNENVPRNVGMHYEYLMGKKLCFIGLFISLADIIKTELAKIIEQLMFARVANACVRWVNRTVRRGFGFANADAANNLNMSVYDMPLEQISGRQESAGSAIKPYAFGVHNRTHNRSRMEGEAGSRSMALLHFQRSLGGRF</sequence>
<accession>A0A183BXJ5</accession>
<reference evidence="1" key="1">
    <citation type="submission" date="2013-12" db="EMBL/GenBank/DDBJ databases">
        <authorList>
            <person name="Aslett M."/>
        </authorList>
    </citation>
    <scope>NUCLEOTIDE SEQUENCE [LARGE SCALE GENOMIC DNA]</scope>
    <source>
        <strain evidence="1">Lindley</strain>
    </source>
</reference>
<name>A0A183BXJ5_GLOPA</name>
<dbReference type="WBParaSite" id="GPLIN_000533400">
    <property type="protein sequence ID" value="GPLIN_000533400"/>
    <property type="gene ID" value="GPLIN_000533400"/>
</dbReference>
<dbReference type="AlphaFoldDB" id="A0A183BXJ5"/>